<evidence type="ECO:0000256" key="1">
    <source>
        <dbReference type="SAM" id="MobiDB-lite"/>
    </source>
</evidence>
<dbReference type="InterPro" id="IPR051213">
    <property type="entry name" value="START_lipid_transfer"/>
</dbReference>
<dbReference type="InterPro" id="IPR023393">
    <property type="entry name" value="START-like_dom_sf"/>
</dbReference>
<name>A0A103Y8P5_CYNCS</name>
<evidence type="ECO:0000313" key="2">
    <source>
        <dbReference type="EMBL" id="KVI04572.1"/>
    </source>
</evidence>
<gene>
    <name evidence="2" type="ORF">Ccrd_017105</name>
</gene>
<feature type="region of interest" description="Disordered" evidence="1">
    <location>
        <begin position="1"/>
        <end position="24"/>
    </location>
</feature>
<keyword evidence="3" id="KW-1185">Reference proteome</keyword>
<evidence type="ECO:0000313" key="3">
    <source>
        <dbReference type="Proteomes" id="UP000243975"/>
    </source>
</evidence>
<dbReference type="Proteomes" id="UP000243975">
    <property type="component" value="Unassembled WGS sequence"/>
</dbReference>
<dbReference type="Gramene" id="KVI04572">
    <property type="protein sequence ID" value="KVI04572"/>
    <property type="gene ID" value="Ccrd_017105"/>
</dbReference>
<organism evidence="2 3">
    <name type="scientific">Cynara cardunculus var. scolymus</name>
    <name type="common">Globe artichoke</name>
    <name type="synonym">Cynara scolymus</name>
    <dbReference type="NCBI Taxonomy" id="59895"/>
    <lineage>
        <taxon>Eukaryota</taxon>
        <taxon>Viridiplantae</taxon>
        <taxon>Streptophyta</taxon>
        <taxon>Embryophyta</taxon>
        <taxon>Tracheophyta</taxon>
        <taxon>Spermatophyta</taxon>
        <taxon>Magnoliopsida</taxon>
        <taxon>eudicotyledons</taxon>
        <taxon>Gunneridae</taxon>
        <taxon>Pentapetalae</taxon>
        <taxon>asterids</taxon>
        <taxon>campanulids</taxon>
        <taxon>Asterales</taxon>
        <taxon>Asteraceae</taxon>
        <taxon>Carduoideae</taxon>
        <taxon>Cardueae</taxon>
        <taxon>Carduinae</taxon>
        <taxon>Cynara</taxon>
    </lineage>
</organism>
<feature type="compositionally biased region" description="Polar residues" evidence="1">
    <location>
        <begin position="12"/>
        <end position="21"/>
    </location>
</feature>
<dbReference type="AlphaFoldDB" id="A0A103Y8P5"/>
<sequence length="309" mass="35513">MDIENAEEPSLLSRNNPNCSPSIVEKEENYVPTDEDLKHLWHLVERKDGGPPWKHMMDRSTNRMRYQAWQRDPESGPTQYCTKTVYKNATPELMRDFRLKWDDMLSHAATVDEFPTAGASVVHWIRNDREYTISRRIWELEGSSYCVTKTNAKLPPLCLNHRSLPSCSRECPAHQSQESRSHSVLIFITKFGVRQGMWGAAKNVDRGFRSYQKERANPKTISVHVVMAQMSTKIDENHLHSLESDEEDLNVDMAETQVAVRQEKWAADMVPKLLVIGGAIMWTVDKSRYTRELLGGLPPYHAPGDESLF</sequence>
<dbReference type="PANTHER" id="PTHR19308">
    <property type="entry name" value="PHOSPHATIDYLCHOLINE TRANSFER PROTEIN"/>
    <property type="match status" value="1"/>
</dbReference>
<dbReference type="Gene3D" id="3.30.530.20">
    <property type="match status" value="1"/>
</dbReference>
<feature type="non-terminal residue" evidence="2">
    <location>
        <position position="1"/>
    </location>
</feature>
<reference evidence="2 3" key="1">
    <citation type="journal article" date="2016" name="Sci. Rep.">
        <title>The genome sequence of the outbreeding globe artichoke constructed de novo incorporating a phase-aware low-pass sequencing strategy of F1 progeny.</title>
        <authorList>
            <person name="Scaglione D."/>
            <person name="Reyes-Chin-Wo S."/>
            <person name="Acquadro A."/>
            <person name="Froenicke L."/>
            <person name="Portis E."/>
            <person name="Beitel C."/>
            <person name="Tirone M."/>
            <person name="Mauro R."/>
            <person name="Lo Monaco A."/>
            <person name="Mauromicale G."/>
            <person name="Faccioli P."/>
            <person name="Cattivelli L."/>
            <person name="Rieseberg L."/>
            <person name="Michelmore R."/>
            <person name="Lanteri S."/>
        </authorList>
    </citation>
    <scope>NUCLEOTIDE SEQUENCE [LARGE SCALE GENOMIC DNA]</scope>
    <source>
        <strain evidence="2">2C</strain>
    </source>
</reference>
<protein>
    <submittedName>
        <fullName evidence="2">START-like domain-containing protein</fullName>
    </submittedName>
</protein>
<dbReference type="EMBL" id="LEKV01001979">
    <property type="protein sequence ID" value="KVI04572.1"/>
    <property type="molecule type" value="Genomic_DNA"/>
</dbReference>
<accession>A0A103Y8P5</accession>
<comment type="caution">
    <text evidence="2">The sequence shown here is derived from an EMBL/GenBank/DDBJ whole genome shotgun (WGS) entry which is preliminary data.</text>
</comment>
<dbReference type="PANTHER" id="PTHR19308:SF46">
    <property type="entry name" value="START DOMAIN, START-LIKE DOMAIN PROTEIN-RELATED"/>
    <property type="match status" value="1"/>
</dbReference>
<proteinExistence type="predicted"/>
<dbReference type="SUPFAM" id="SSF55961">
    <property type="entry name" value="Bet v1-like"/>
    <property type="match status" value="1"/>
</dbReference>
<dbReference type="STRING" id="59895.A0A103Y8P5"/>